<name>A0A1J8QCD6_9AGAM</name>
<evidence type="ECO:0000313" key="1">
    <source>
        <dbReference type="EMBL" id="OJA19318.1"/>
    </source>
</evidence>
<proteinExistence type="predicted"/>
<evidence type="ECO:0000313" key="2">
    <source>
        <dbReference type="Proteomes" id="UP000183567"/>
    </source>
</evidence>
<organism evidence="1 2">
    <name type="scientific">Rhizopogon vesiculosus</name>
    <dbReference type="NCBI Taxonomy" id="180088"/>
    <lineage>
        <taxon>Eukaryota</taxon>
        <taxon>Fungi</taxon>
        <taxon>Dikarya</taxon>
        <taxon>Basidiomycota</taxon>
        <taxon>Agaricomycotina</taxon>
        <taxon>Agaricomycetes</taxon>
        <taxon>Agaricomycetidae</taxon>
        <taxon>Boletales</taxon>
        <taxon>Suillineae</taxon>
        <taxon>Rhizopogonaceae</taxon>
        <taxon>Rhizopogon</taxon>
    </lineage>
</organism>
<comment type="caution">
    <text evidence="1">The sequence shown here is derived from an EMBL/GenBank/DDBJ whole genome shotgun (WGS) entry which is preliminary data.</text>
</comment>
<dbReference type="OrthoDB" id="2683868at2759"/>
<keyword evidence="2" id="KW-1185">Reference proteome</keyword>
<reference evidence="1 2" key="1">
    <citation type="submission" date="2016-03" db="EMBL/GenBank/DDBJ databases">
        <title>Comparative genomics of the ectomycorrhizal sister species Rhizopogon vinicolor and Rhizopogon vesiculosus (Basidiomycota: Boletales) reveals a divergence of the mating type B locus.</title>
        <authorList>
            <person name="Mujic A.B."/>
            <person name="Kuo A."/>
            <person name="Tritt A."/>
            <person name="Lipzen A."/>
            <person name="Chen C."/>
            <person name="Johnson J."/>
            <person name="Sharma A."/>
            <person name="Barry K."/>
            <person name="Grigoriev I.V."/>
            <person name="Spatafora J.W."/>
        </authorList>
    </citation>
    <scope>NUCLEOTIDE SEQUENCE [LARGE SCALE GENOMIC DNA]</scope>
    <source>
        <strain evidence="1 2">AM-OR11-056</strain>
    </source>
</reference>
<dbReference type="EMBL" id="LVVM01001096">
    <property type="protein sequence ID" value="OJA19318.1"/>
    <property type="molecule type" value="Genomic_DNA"/>
</dbReference>
<dbReference type="AlphaFoldDB" id="A0A1J8QCD6"/>
<protein>
    <submittedName>
        <fullName evidence="1">Uncharacterized protein</fullName>
    </submittedName>
</protein>
<accession>A0A1J8QCD6</accession>
<sequence length="403" mass="43788">MGENGRGRVIGSELRCIPQGLLEPCWGMKWTTKCYPRGPSDYDIGVLTPDGIYSSLKDILVVEDGDFEPSPSLPCAIDEARWQLSSTATERSLPASPSWHPGLSTSPTSSIVYKRTQYLPCITRPNDMPVHSTLDIIVPGRMEVHTTAPTDMCTLPIHIVGTGHTSSLSIQPLSEPYTSELSFALSPVPSPRSSQYYGTPPVWTPHHLPHSNPHIMPTVSQACGIPLYSVAPDHGAFLSRCVAAQAASAQHYRPPSTISANSTPQVHGMTVMQTPQTILTSSWNDLDLPTISVTPMTCSTSFSADCALTGEFEQHRGSGVTTPSLCLKEQLQFNDLSETGVTDEYWQLNHGDMRSSPMYRSRGLSPIDMGVYQLPGTGERDKTTNNLDNACLFSDGFPVSFGC</sequence>
<gene>
    <name evidence="1" type="ORF">AZE42_00413</name>
</gene>
<dbReference type="Proteomes" id="UP000183567">
    <property type="component" value="Unassembled WGS sequence"/>
</dbReference>